<feature type="transmembrane region" description="Helical" evidence="1">
    <location>
        <begin position="110"/>
        <end position="134"/>
    </location>
</feature>
<dbReference type="OrthoDB" id="6385003at2"/>
<dbReference type="AlphaFoldDB" id="A0A1D7QN68"/>
<dbReference type="Proteomes" id="UP000094313">
    <property type="component" value="Chromosome"/>
</dbReference>
<gene>
    <name evidence="2" type="ORF">BFS30_24880</name>
</gene>
<keyword evidence="1" id="KW-0472">Membrane</keyword>
<evidence type="ECO:0008006" key="4">
    <source>
        <dbReference type="Google" id="ProtNLM"/>
    </source>
</evidence>
<accession>A0A1D7QN68</accession>
<dbReference type="InterPro" id="IPR018750">
    <property type="entry name" value="DUF2306_membrane"/>
</dbReference>
<keyword evidence="3" id="KW-1185">Reference proteome</keyword>
<feature type="transmembrane region" description="Helical" evidence="1">
    <location>
        <begin position="46"/>
        <end position="66"/>
    </location>
</feature>
<sequence length="216" mass="24675">MKKKILWFLFAIFSITIALYPLLYLLTDGKFGILNSKPEWLLASAVWNAAFYTHIAFGGISLLIGWTQFSSKLRAINVRIHRQIGKIYVVSALLSSFSGFYIALFADGGFWASLGFSILGVIWFCTTLIAYLAIRNKQLIRHQTMMIYSYAACFAAVTLRIWLPVLILIIGNFRTAYIIIAWWSWIPNLLVAYLIVKRLTKGLELNQDPLIRKRAL</sequence>
<name>A0A1D7QN68_9SPHI</name>
<reference evidence="2 3" key="1">
    <citation type="submission" date="2016-08" db="EMBL/GenBank/DDBJ databases">
        <authorList>
            <person name="Seilhamer J.J."/>
        </authorList>
    </citation>
    <scope>NUCLEOTIDE SEQUENCE [LARGE SCALE GENOMIC DNA]</scope>
    <source>
        <strain evidence="2 3">DX4</strain>
    </source>
</reference>
<keyword evidence="1" id="KW-0812">Transmembrane</keyword>
<keyword evidence="1" id="KW-1133">Transmembrane helix</keyword>
<feature type="transmembrane region" description="Helical" evidence="1">
    <location>
        <begin position="87"/>
        <end position="104"/>
    </location>
</feature>
<dbReference type="Pfam" id="PF10067">
    <property type="entry name" value="DUF2306"/>
    <property type="match status" value="1"/>
</dbReference>
<organism evidence="2 3">
    <name type="scientific">Pedobacter steynii</name>
    <dbReference type="NCBI Taxonomy" id="430522"/>
    <lineage>
        <taxon>Bacteria</taxon>
        <taxon>Pseudomonadati</taxon>
        <taxon>Bacteroidota</taxon>
        <taxon>Sphingobacteriia</taxon>
        <taxon>Sphingobacteriales</taxon>
        <taxon>Sphingobacteriaceae</taxon>
        <taxon>Pedobacter</taxon>
    </lineage>
</organism>
<dbReference type="KEGG" id="psty:BFS30_24880"/>
<dbReference type="RefSeq" id="WP_069381774.1">
    <property type="nucleotide sequence ID" value="NZ_CP017141.1"/>
</dbReference>
<evidence type="ECO:0000313" key="2">
    <source>
        <dbReference type="EMBL" id="AOM80112.1"/>
    </source>
</evidence>
<evidence type="ECO:0000256" key="1">
    <source>
        <dbReference type="SAM" id="Phobius"/>
    </source>
</evidence>
<feature type="transmembrane region" description="Helical" evidence="1">
    <location>
        <begin position="176"/>
        <end position="196"/>
    </location>
</feature>
<feature type="transmembrane region" description="Helical" evidence="1">
    <location>
        <begin position="7"/>
        <end position="26"/>
    </location>
</feature>
<protein>
    <recommendedName>
        <fullName evidence="4">DUF2306 domain-containing protein</fullName>
    </recommendedName>
</protein>
<feature type="transmembrane region" description="Helical" evidence="1">
    <location>
        <begin position="146"/>
        <end position="170"/>
    </location>
</feature>
<dbReference type="EMBL" id="CP017141">
    <property type="protein sequence ID" value="AOM80112.1"/>
    <property type="molecule type" value="Genomic_DNA"/>
</dbReference>
<proteinExistence type="predicted"/>
<evidence type="ECO:0000313" key="3">
    <source>
        <dbReference type="Proteomes" id="UP000094313"/>
    </source>
</evidence>